<feature type="binding site" evidence="9">
    <location>
        <begin position="203"/>
        <end position="205"/>
    </location>
    <ligand>
        <name>ATP</name>
        <dbReference type="ChEBI" id="CHEBI:30616"/>
    </ligand>
</feature>
<dbReference type="Proteomes" id="UP000185568">
    <property type="component" value="Unassembled WGS sequence"/>
</dbReference>
<feature type="binding site" evidence="9">
    <location>
        <position position="16"/>
    </location>
    <ligand>
        <name>Mg(2+)</name>
        <dbReference type="ChEBI" id="CHEBI:18420"/>
    </ligand>
</feature>
<comment type="caution">
    <text evidence="9">Lacks conserved residue(s) required for the propagation of feature annotation.</text>
</comment>
<dbReference type="Pfam" id="PF13500">
    <property type="entry name" value="AAA_26"/>
    <property type="match status" value="1"/>
</dbReference>
<dbReference type="NCBIfam" id="TIGR00347">
    <property type="entry name" value="bioD"/>
    <property type="match status" value="1"/>
</dbReference>
<accession>A0A1Q8Q4H8</accession>
<keyword evidence="2 9" id="KW-0436">Ligase</keyword>
<keyword evidence="1 9" id="KW-0963">Cytoplasm</keyword>
<proteinExistence type="inferred from homology"/>
<keyword evidence="3 9" id="KW-0479">Metal-binding</keyword>
<evidence type="ECO:0000313" key="11">
    <source>
        <dbReference type="Proteomes" id="UP000185568"/>
    </source>
</evidence>
<comment type="catalytic activity">
    <reaction evidence="9">
        <text>(7R,8S)-7,8-diammoniononanoate + CO2 + ATP = (4R,5S)-dethiobiotin + ADP + phosphate + 3 H(+)</text>
        <dbReference type="Rhea" id="RHEA:15805"/>
        <dbReference type="ChEBI" id="CHEBI:15378"/>
        <dbReference type="ChEBI" id="CHEBI:16526"/>
        <dbReference type="ChEBI" id="CHEBI:30616"/>
        <dbReference type="ChEBI" id="CHEBI:43474"/>
        <dbReference type="ChEBI" id="CHEBI:149469"/>
        <dbReference type="ChEBI" id="CHEBI:149473"/>
        <dbReference type="ChEBI" id="CHEBI:456216"/>
        <dbReference type="EC" id="6.3.3.3"/>
    </reaction>
</comment>
<dbReference type="OrthoDB" id="9802097at2"/>
<keyword evidence="5 9" id="KW-0093">Biotin biosynthesis</keyword>
<evidence type="ECO:0000256" key="8">
    <source>
        <dbReference type="ARBA" id="ARBA00047386"/>
    </source>
</evidence>
<protein>
    <recommendedName>
        <fullName evidence="9">ATP-dependent dethiobiotin synthetase BioD</fullName>
        <ecNumber evidence="9">6.3.3.3</ecNumber>
    </recommendedName>
    <alternativeName>
        <fullName evidence="9">DTB synthetase</fullName>
        <shortName evidence="9">DTBS</shortName>
    </alternativeName>
    <alternativeName>
        <fullName evidence="9">Dethiobiotin synthase</fullName>
    </alternativeName>
</protein>
<evidence type="ECO:0000256" key="1">
    <source>
        <dbReference type="ARBA" id="ARBA00022490"/>
    </source>
</evidence>
<dbReference type="GO" id="GO:0005524">
    <property type="term" value="F:ATP binding"/>
    <property type="evidence" value="ECO:0007669"/>
    <property type="project" value="UniProtKB-UniRule"/>
</dbReference>
<dbReference type="InterPro" id="IPR027417">
    <property type="entry name" value="P-loop_NTPase"/>
</dbReference>
<name>A0A1Q8Q4H8_9BACI</name>
<evidence type="ECO:0000256" key="2">
    <source>
        <dbReference type="ARBA" id="ARBA00022598"/>
    </source>
</evidence>
<feature type="binding site" evidence="9">
    <location>
        <position position="51"/>
    </location>
    <ligand>
        <name>ATP</name>
        <dbReference type="ChEBI" id="CHEBI:30616"/>
    </ligand>
</feature>
<comment type="catalytic activity">
    <reaction evidence="8">
        <text>(7R,8S)-8-amino-7-(carboxyamino)nonanoate + ATP = (4R,5S)-dethiobiotin + ADP + phosphate + H(+)</text>
        <dbReference type="Rhea" id="RHEA:63684"/>
        <dbReference type="ChEBI" id="CHEBI:15378"/>
        <dbReference type="ChEBI" id="CHEBI:30616"/>
        <dbReference type="ChEBI" id="CHEBI:43474"/>
        <dbReference type="ChEBI" id="CHEBI:149470"/>
        <dbReference type="ChEBI" id="CHEBI:149473"/>
        <dbReference type="ChEBI" id="CHEBI:456216"/>
    </reaction>
</comment>
<dbReference type="GO" id="GO:0009102">
    <property type="term" value="P:biotin biosynthetic process"/>
    <property type="evidence" value="ECO:0007669"/>
    <property type="project" value="UniProtKB-UniRule"/>
</dbReference>
<feature type="binding site" evidence="9">
    <location>
        <position position="41"/>
    </location>
    <ligand>
        <name>substrate</name>
    </ligand>
</feature>
<dbReference type="CDD" id="cd03109">
    <property type="entry name" value="DTBS"/>
    <property type="match status" value="1"/>
</dbReference>
<feature type="binding site" evidence="9">
    <location>
        <begin position="112"/>
        <end position="115"/>
    </location>
    <ligand>
        <name>ATP</name>
        <dbReference type="ChEBI" id="CHEBI:30616"/>
    </ligand>
</feature>
<dbReference type="UniPathway" id="UPA00078">
    <property type="reaction ID" value="UER00161"/>
</dbReference>
<dbReference type="InterPro" id="IPR004472">
    <property type="entry name" value="DTB_synth_BioD"/>
</dbReference>
<evidence type="ECO:0000313" key="10">
    <source>
        <dbReference type="EMBL" id="OLN22181.1"/>
    </source>
</evidence>
<dbReference type="RefSeq" id="WP_075398691.1">
    <property type="nucleotide sequence ID" value="NZ_MSDU01000022.1"/>
</dbReference>
<evidence type="ECO:0000256" key="7">
    <source>
        <dbReference type="ARBA" id="ARBA00022842"/>
    </source>
</evidence>
<dbReference type="PIRSF" id="PIRSF006755">
    <property type="entry name" value="DTB_synth"/>
    <property type="match status" value="1"/>
</dbReference>
<dbReference type="EMBL" id="MSDU01000022">
    <property type="protein sequence ID" value="OLN22181.1"/>
    <property type="molecule type" value="Genomic_DNA"/>
</dbReference>
<feature type="active site" evidence="9">
    <location>
        <position position="37"/>
    </location>
</feature>
<reference evidence="10 11" key="1">
    <citation type="submission" date="2016-12" db="EMBL/GenBank/DDBJ databases">
        <title>Domibacillus antri genome sequencing.</title>
        <authorList>
            <person name="Verma A."/>
            <person name="Krishnamurthi S."/>
        </authorList>
    </citation>
    <scope>NUCLEOTIDE SEQUENCE [LARGE SCALE GENOMIC DNA]</scope>
    <source>
        <strain evidence="10 11">XD80</strain>
    </source>
</reference>
<dbReference type="PANTHER" id="PTHR43210:SF2">
    <property type="entry name" value="ATP-DEPENDENT DETHIOBIOTIN SYNTHETASE BIOD 2"/>
    <property type="match status" value="1"/>
</dbReference>
<comment type="subunit">
    <text evidence="9">Homodimer.</text>
</comment>
<keyword evidence="6 9" id="KW-0067">ATP-binding</keyword>
<evidence type="ECO:0000256" key="5">
    <source>
        <dbReference type="ARBA" id="ARBA00022756"/>
    </source>
</evidence>
<dbReference type="Gene3D" id="3.40.50.300">
    <property type="entry name" value="P-loop containing nucleotide triphosphate hydrolases"/>
    <property type="match status" value="1"/>
</dbReference>
<dbReference type="PANTHER" id="PTHR43210">
    <property type="entry name" value="DETHIOBIOTIN SYNTHETASE"/>
    <property type="match status" value="1"/>
</dbReference>
<dbReference type="AlphaFoldDB" id="A0A1Q8Q4H8"/>
<comment type="function">
    <text evidence="9">Catalyzes a mechanistically unusual reaction, the ATP-dependent insertion of CO2 between the N7 and N8 nitrogen atoms of 7,8-diaminopelargonic acid (DAPA, also called 7,8-diammoniononanoate) to form a ureido ring.</text>
</comment>
<keyword evidence="7 9" id="KW-0460">Magnesium</keyword>
<dbReference type="SUPFAM" id="SSF52540">
    <property type="entry name" value="P-loop containing nucleoside triphosphate hydrolases"/>
    <property type="match status" value="1"/>
</dbReference>
<feature type="binding site" evidence="9">
    <location>
        <position position="112"/>
    </location>
    <ligand>
        <name>Mg(2+)</name>
        <dbReference type="ChEBI" id="CHEBI:18420"/>
    </ligand>
</feature>
<dbReference type="GO" id="GO:0005829">
    <property type="term" value="C:cytosol"/>
    <property type="evidence" value="ECO:0007669"/>
    <property type="project" value="TreeGrafter"/>
</dbReference>
<feature type="binding site" evidence="9">
    <location>
        <begin position="12"/>
        <end position="17"/>
    </location>
    <ligand>
        <name>ATP</name>
        <dbReference type="ChEBI" id="CHEBI:30616"/>
    </ligand>
</feature>
<dbReference type="HAMAP" id="MF_00336">
    <property type="entry name" value="BioD"/>
    <property type="match status" value="1"/>
</dbReference>
<feature type="binding site" evidence="9">
    <location>
        <position position="51"/>
    </location>
    <ligand>
        <name>Mg(2+)</name>
        <dbReference type="ChEBI" id="CHEBI:18420"/>
    </ligand>
</feature>
<evidence type="ECO:0000256" key="4">
    <source>
        <dbReference type="ARBA" id="ARBA00022741"/>
    </source>
</evidence>
<keyword evidence="11" id="KW-1185">Reference proteome</keyword>
<evidence type="ECO:0000256" key="9">
    <source>
        <dbReference type="HAMAP-Rule" id="MF_00336"/>
    </source>
</evidence>
<sequence>MKGFFITGTDTGIGKTIIAGGLAGVLREKGYDCGVYKPVQSGHLVHHPEGDAARLKRLSGVEDPVELICPYAIEEPLAPVLALKRAGQRVTLEDLQNGYVRLKEKHKCMIVEGAGGLAVPYVEDGLVVDAAKMFELPMIIVARPNLGTVNHTLLTIHYAIKRGIQVAGVIISGYREEMAGISEKTNPELIESYSGIPVLGVIPWLDESDSREKVSAAIRKTVQWDQLRIT</sequence>
<dbReference type="EC" id="6.3.3.3" evidence="9"/>
<comment type="similarity">
    <text evidence="9">Belongs to the dethiobiotin synthetase family.</text>
</comment>
<dbReference type="GO" id="GO:0004141">
    <property type="term" value="F:dethiobiotin synthase activity"/>
    <property type="evidence" value="ECO:0007669"/>
    <property type="project" value="UniProtKB-UniRule"/>
</dbReference>
<dbReference type="STRING" id="1714264.BTO30_10535"/>
<comment type="cofactor">
    <cofactor evidence="9">
        <name>Mg(2+)</name>
        <dbReference type="ChEBI" id="CHEBI:18420"/>
    </cofactor>
</comment>
<organism evidence="10 11">
    <name type="scientific">Domibacillus antri</name>
    <dbReference type="NCBI Taxonomy" id="1714264"/>
    <lineage>
        <taxon>Bacteria</taxon>
        <taxon>Bacillati</taxon>
        <taxon>Bacillota</taxon>
        <taxon>Bacilli</taxon>
        <taxon>Bacillales</taxon>
        <taxon>Bacillaceae</taxon>
        <taxon>Domibacillus</taxon>
    </lineage>
</organism>
<dbReference type="GO" id="GO:0000287">
    <property type="term" value="F:magnesium ion binding"/>
    <property type="evidence" value="ECO:0007669"/>
    <property type="project" value="UniProtKB-UniRule"/>
</dbReference>
<comment type="subcellular location">
    <subcellularLocation>
        <location evidence="9">Cytoplasm</location>
    </subcellularLocation>
</comment>
<comment type="caution">
    <text evidence="10">The sequence shown here is derived from an EMBL/GenBank/DDBJ whole genome shotgun (WGS) entry which is preliminary data.</text>
</comment>
<keyword evidence="4 9" id="KW-0547">Nucleotide-binding</keyword>
<comment type="pathway">
    <text evidence="9">Cofactor biosynthesis; biotin biosynthesis; biotin from 7,8-diaminononanoate: step 1/2.</text>
</comment>
<evidence type="ECO:0000256" key="3">
    <source>
        <dbReference type="ARBA" id="ARBA00022723"/>
    </source>
</evidence>
<evidence type="ECO:0000256" key="6">
    <source>
        <dbReference type="ARBA" id="ARBA00022840"/>
    </source>
</evidence>
<gene>
    <name evidence="9" type="primary">bioD</name>
    <name evidence="10" type="ORF">BTO30_10535</name>
</gene>